<evidence type="ECO:0000256" key="2">
    <source>
        <dbReference type="ARBA" id="ARBA00022741"/>
    </source>
</evidence>
<dbReference type="EMBL" id="LR215973">
    <property type="protein sequence ID" value="VFA98995.1"/>
    <property type="molecule type" value="Genomic_DNA"/>
</dbReference>
<gene>
    <name evidence="7" type="primary">eccCb1</name>
    <name evidence="7" type="ORF">NCTC10797_02774</name>
</gene>
<dbReference type="InterPro" id="IPR001309">
    <property type="entry name" value="Pept_C14_p20"/>
</dbReference>
<dbReference type="InterPro" id="IPR011600">
    <property type="entry name" value="Pept_C14_caspase"/>
</dbReference>
<feature type="domain" description="Caspase family p20" evidence="5">
    <location>
        <begin position="6"/>
        <end position="135"/>
    </location>
</feature>
<organism evidence="7 8">
    <name type="scientific">Nocardia cyriacigeorgica</name>
    <dbReference type="NCBI Taxonomy" id="135487"/>
    <lineage>
        <taxon>Bacteria</taxon>
        <taxon>Bacillati</taxon>
        <taxon>Actinomycetota</taxon>
        <taxon>Actinomycetes</taxon>
        <taxon>Mycobacteriales</taxon>
        <taxon>Nocardiaceae</taxon>
        <taxon>Nocardia</taxon>
    </lineage>
</organism>
<feature type="domain" description="FtsK" evidence="6">
    <location>
        <begin position="307"/>
        <end position="495"/>
    </location>
</feature>
<dbReference type="Proteomes" id="UP000290439">
    <property type="component" value="Chromosome"/>
</dbReference>
<dbReference type="PROSITE" id="PS50208">
    <property type="entry name" value="CASPASE_P20"/>
    <property type="match status" value="1"/>
</dbReference>
<sequence>MNSPAGQRIALFIANDTYHFDGLSRLYAPVSDAEQLRELLRDPEIGGFRPTDLLINESKAEIERSIERLFRGAGPDDVVLLYFSGHGLRTRQNLYLATSNTDPQLLSSTGISATFIRELIKDSAAAAKVILLDCCYSGAFLGADVMKSTPTIDDVGQELAAGEGICVLTATSAVETAEDGRGGADQSAPLSIFTAAMVKGIGTGLADNGSGRISAHDLWTYTLAEVRARTSRQTPNHYGLLKDEVYIAKVRRRHPGAVEVGDRVQLGGLLGRLEQDATLGLRAEAWWGTGRLKVPVGQERRTDGAAGETVWLDLAGPDGNLLVVGRAGAGKSTLLRTLTGSLALTHAPDEAQIYVLESSNRLGSMGALPHIAGVAGDDEPEQVLSLLQTIVAEIRSRKKMYRANNIDSPASLRAARSVLVGGPAADIFLLLDRWGDFCEQIPDFAAILRQVASAGPEYGVHVVATVRDWSEAPDWLADLLPSHIELRLHRPHESRIHPERAARLPDGPGWALYRGRPFRIAMPDLRELPPDKMVLPDLADGAAELVSRVAAAWPTRPADGEIRRPSFDGNVDFADLFGIGADDRLDLEVAWQHRSKHERLRIPIGVTHLGETVELDLKQVGESGMGQYGLVVGAAGSGKSMLLKDIVLGLAVTHPPEAVNFLLVDFRGSETFDGLQPLPHVSAVVNNLAAELPLVDRLMATLAGEIERRRQVLRRHNYADIAAYDAARRRGRDLEPLPALVLVIDEFTELLAQKPDFGDTLVAIARRGRALGLHLLLSSARLEGYRLGPFEAYLSFRIGLRMFSAAESRMVLGVPDAYELPSTPGFAYLKADAAAPIRFKTAYLARPERRTDEDTDAHGVQRTLLDSLVSQVRAAGAPARRIWLPPLSEPATIDELITDHRWAPGGFGMLELPVGVVDDPFEQLQRALVLSLGGEDGNVAVVGGTRSGKSTTVATIVLSAAATHTPEQVQFYVLDTGGALGDLEQVPHVGAVVGRSEPDRMRRTVAEVAAVLSNRRRLFGELGIGSMADYRRRRATMPDPAQADAFGDVFLVVDDWGYARRHDESLEQQLIDLTADGLGYGVHVIVAAVRWAHLRPVFRERFGTKLELRLDDPGESEFNKNDAARVPGTPGRGLVRAGARIKSMMIAMPRLESGAELSAPAGDLLSSGRLLAQRYPGRRAPEVRALPMRVPRENLLAIADAEGIEQSARHVVVGLRATDLSPLVLDFGKQPHFMVFGDAESGKTTLLGNIVDGLGRAATADEAALVIIDPARRLLEVSSGLPQVARYSPTPQAITEAVDSVVQFIEKRTAGPDVSPQQLRDRSWWRGPELFVIVDDYERVCAASTGNPLAPLAEYLAQGHDIGLHVIIARATAGAALALHDPVLGRLRDLGVDGLVLSGSPDEGALLANVRPTSQPPGRGTFVTRSRPPELVQISYLPQV</sequence>
<feature type="domain" description="FtsK" evidence="6">
    <location>
        <begin position="925"/>
        <end position="1117"/>
    </location>
</feature>
<feature type="binding site" evidence="4">
    <location>
        <begin position="325"/>
        <end position="332"/>
    </location>
    <ligand>
        <name>ATP</name>
        <dbReference type="ChEBI" id="CHEBI:30616"/>
    </ligand>
</feature>
<evidence type="ECO:0000256" key="3">
    <source>
        <dbReference type="ARBA" id="ARBA00022840"/>
    </source>
</evidence>
<feature type="domain" description="FtsK" evidence="6">
    <location>
        <begin position="1220"/>
        <end position="1405"/>
    </location>
</feature>
<dbReference type="Gene3D" id="3.40.50.1460">
    <property type="match status" value="1"/>
</dbReference>
<evidence type="ECO:0000313" key="7">
    <source>
        <dbReference type="EMBL" id="VFA98995.1"/>
    </source>
</evidence>
<dbReference type="Pfam" id="PF00656">
    <property type="entry name" value="Peptidase_C14"/>
    <property type="match status" value="1"/>
</dbReference>
<evidence type="ECO:0000256" key="1">
    <source>
        <dbReference type="ARBA" id="ARBA00022737"/>
    </source>
</evidence>
<feature type="binding site" evidence="4">
    <location>
        <begin position="1237"/>
        <end position="1244"/>
    </location>
    <ligand>
        <name>ATP</name>
        <dbReference type="ChEBI" id="CHEBI:30616"/>
    </ligand>
</feature>
<keyword evidence="3 4" id="KW-0067">ATP-binding</keyword>
<proteinExistence type="predicted"/>
<dbReference type="InterPro" id="IPR027417">
    <property type="entry name" value="P-loop_NTPase"/>
</dbReference>
<dbReference type="GO" id="GO:0005524">
    <property type="term" value="F:ATP binding"/>
    <property type="evidence" value="ECO:0007669"/>
    <property type="project" value="UniProtKB-UniRule"/>
</dbReference>
<dbReference type="SUPFAM" id="SSF52540">
    <property type="entry name" value="P-loop containing nucleoside triphosphate hydrolases"/>
    <property type="match status" value="4"/>
</dbReference>
<reference evidence="7 8" key="1">
    <citation type="submission" date="2019-02" db="EMBL/GenBank/DDBJ databases">
        <authorList>
            <consortium name="Pathogen Informatics"/>
        </authorList>
    </citation>
    <scope>NUCLEOTIDE SEQUENCE [LARGE SCALE GENOMIC DNA]</scope>
    <source>
        <strain evidence="7 8">3012STDY6756504</strain>
    </source>
</reference>
<dbReference type="GO" id="GO:0004197">
    <property type="term" value="F:cysteine-type endopeptidase activity"/>
    <property type="evidence" value="ECO:0007669"/>
    <property type="project" value="InterPro"/>
</dbReference>
<feature type="binding site" evidence="4">
    <location>
        <begin position="943"/>
        <end position="950"/>
    </location>
    <ligand>
        <name>ATP</name>
        <dbReference type="ChEBI" id="CHEBI:30616"/>
    </ligand>
</feature>
<dbReference type="Pfam" id="PF01580">
    <property type="entry name" value="FtsK_SpoIIIE"/>
    <property type="match status" value="4"/>
</dbReference>
<evidence type="ECO:0000259" key="6">
    <source>
        <dbReference type="PROSITE" id="PS50901"/>
    </source>
</evidence>
<keyword evidence="1" id="KW-0677">Repeat</keyword>
<dbReference type="GO" id="GO:0006508">
    <property type="term" value="P:proteolysis"/>
    <property type="evidence" value="ECO:0007669"/>
    <property type="project" value="InterPro"/>
</dbReference>
<feature type="domain" description="FtsK" evidence="6">
    <location>
        <begin position="610"/>
        <end position="809"/>
    </location>
</feature>
<evidence type="ECO:0000259" key="5">
    <source>
        <dbReference type="PROSITE" id="PS50208"/>
    </source>
</evidence>
<dbReference type="SUPFAM" id="SSF52129">
    <property type="entry name" value="Caspase-like"/>
    <property type="match status" value="1"/>
</dbReference>
<evidence type="ECO:0000256" key="4">
    <source>
        <dbReference type="PROSITE-ProRule" id="PRU00289"/>
    </source>
</evidence>
<dbReference type="PROSITE" id="PS50901">
    <property type="entry name" value="FTSK"/>
    <property type="match status" value="4"/>
</dbReference>
<dbReference type="InterPro" id="IPR002543">
    <property type="entry name" value="FtsK_dom"/>
</dbReference>
<dbReference type="InterPro" id="IPR050206">
    <property type="entry name" value="FtsK/SpoIIIE/SftA"/>
</dbReference>
<dbReference type="InterPro" id="IPR023837">
    <property type="entry name" value="EccCb-like_Actinobacteria"/>
</dbReference>
<name>A0A4U8W1H8_9NOCA</name>
<dbReference type="InterPro" id="IPR029030">
    <property type="entry name" value="Caspase-like_dom_sf"/>
</dbReference>
<accession>A0A4U8W1H8</accession>
<evidence type="ECO:0000313" key="8">
    <source>
        <dbReference type="Proteomes" id="UP000290439"/>
    </source>
</evidence>
<feature type="binding site" evidence="4">
    <location>
        <begin position="633"/>
        <end position="640"/>
    </location>
    <ligand>
        <name>ATP</name>
        <dbReference type="ChEBI" id="CHEBI:30616"/>
    </ligand>
</feature>
<dbReference type="NCBIfam" id="TIGR03925">
    <property type="entry name" value="T7SS_EccC_b"/>
    <property type="match status" value="1"/>
</dbReference>
<dbReference type="Gene3D" id="3.40.50.300">
    <property type="entry name" value="P-loop containing nucleotide triphosphate hydrolases"/>
    <property type="match status" value="4"/>
</dbReference>
<protein>
    <submittedName>
        <fullName evidence="7">Type VII secretion system protein EccCb1</fullName>
    </submittedName>
</protein>
<dbReference type="NCBIfam" id="NF047832">
    <property type="entry name" value="caspase_w_EACC1"/>
    <property type="match status" value="1"/>
</dbReference>
<dbReference type="InterPro" id="IPR003593">
    <property type="entry name" value="AAA+_ATPase"/>
</dbReference>
<dbReference type="PANTHER" id="PTHR22683:SF1">
    <property type="entry name" value="TYPE VII SECRETION SYSTEM PROTEIN ESSC"/>
    <property type="match status" value="1"/>
</dbReference>
<keyword evidence="2 4" id="KW-0547">Nucleotide-binding</keyword>
<dbReference type="RefSeq" id="WP_165448884.1">
    <property type="nucleotide sequence ID" value="NZ_LR215973.1"/>
</dbReference>
<dbReference type="PANTHER" id="PTHR22683">
    <property type="entry name" value="SPORULATION PROTEIN RELATED"/>
    <property type="match status" value="1"/>
</dbReference>
<dbReference type="GO" id="GO:0003677">
    <property type="term" value="F:DNA binding"/>
    <property type="evidence" value="ECO:0007669"/>
    <property type="project" value="InterPro"/>
</dbReference>
<dbReference type="SMART" id="SM00382">
    <property type="entry name" value="AAA"/>
    <property type="match status" value="4"/>
</dbReference>